<keyword evidence="3" id="KW-0235">DNA replication</keyword>
<keyword evidence="4" id="KW-0540">Nuclease</keyword>
<dbReference type="GO" id="GO:0006260">
    <property type="term" value="P:DNA replication"/>
    <property type="evidence" value="ECO:0007669"/>
    <property type="project" value="UniProtKB-KW"/>
</dbReference>
<keyword evidence="7" id="KW-0255">Endonuclease</keyword>
<keyword evidence="9" id="KW-0190">Covalent protein-DNA linkage</keyword>
<protein>
    <submittedName>
        <fullName evidence="12">9934_t:CDS:1</fullName>
    </submittedName>
</protein>
<dbReference type="Proteomes" id="UP000789342">
    <property type="component" value="Unassembled WGS sequence"/>
</dbReference>
<sequence>MKDLSTKRFRRFNFTLYEHVDISFVKLMEDKFNDSNNCIQYIIFQLEFNHHASGTGGRVHMQGFVILKDQMRIGKYNPKGEFGSEIKNIFKSNSIHIDFANGTPEQYRDYCQKICEKCDDNCIRDLARVCDVNEDDTPSGPWEFGVMRCDDPIKGNRRSKRNSEIECMAKVIDKIVGGEDINEVLVEYAPMISSRVTVNIDRIAKTVSNVNNRFEKQCWDPCNIYIFETPGTGKTFWTSIVFPNAYKKSMDDDWKCSNENSGLWELYDYYENLPYYEISNGFRLPNRKYYSAIERRFNFIIEYHKIRDDGIRVCNVECTCCRIQRIFHKGSREKFQKLKFDIEFDRDITQDCALEIVRKLNRKGKLLRLDNKIIWREDFNNDNRYMVDDGDELHLDFIVYPEIIEKLNRNNHNYEIEIIEEICELRDDNGMRKRRRDYDTWNHLKLRTGCNIHESVMLNRSKRTCEKL</sequence>
<keyword evidence="5" id="KW-0479">Metal-binding</keyword>
<evidence type="ECO:0000256" key="9">
    <source>
        <dbReference type="ARBA" id="ARBA00023124"/>
    </source>
</evidence>
<dbReference type="InterPro" id="IPR049912">
    <property type="entry name" value="CRESS_DNA_REP"/>
</dbReference>
<dbReference type="GO" id="GO:0000166">
    <property type="term" value="F:nucleotide binding"/>
    <property type="evidence" value="ECO:0007669"/>
    <property type="project" value="UniProtKB-KW"/>
</dbReference>
<accession>A0A9N9A0Y8</accession>
<evidence type="ECO:0000313" key="12">
    <source>
        <dbReference type="EMBL" id="CAG8514046.1"/>
    </source>
</evidence>
<keyword evidence="8" id="KW-0378">Hydrolase</keyword>
<evidence type="ECO:0000256" key="7">
    <source>
        <dbReference type="ARBA" id="ARBA00022759"/>
    </source>
</evidence>
<evidence type="ECO:0000256" key="8">
    <source>
        <dbReference type="ARBA" id="ARBA00022801"/>
    </source>
</evidence>
<evidence type="ECO:0000256" key="10">
    <source>
        <dbReference type="ARBA" id="ARBA00023125"/>
    </source>
</evidence>
<evidence type="ECO:0000256" key="3">
    <source>
        <dbReference type="ARBA" id="ARBA00022705"/>
    </source>
</evidence>
<gene>
    <name evidence="12" type="ORF">AMORRO_LOCUS3872</name>
</gene>
<evidence type="ECO:0000256" key="1">
    <source>
        <dbReference type="ARBA" id="ARBA00022679"/>
    </source>
</evidence>
<organism evidence="12 13">
    <name type="scientific">Acaulospora morrowiae</name>
    <dbReference type="NCBI Taxonomy" id="94023"/>
    <lineage>
        <taxon>Eukaryota</taxon>
        <taxon>Fungi</taxon>
        <taxon>Fungi incertae sedis</taxon>
        <taxon>Mucoromycota</taxon>
        <taxon>Glomeromycotina</taxon>
        <taxon>Glomeromycetes</taxon>
        <taxon>Diversisporales</taxon>
        <taxon>Acaulosporaceae</taxon>
        <taxon>Acaulospora</taxon>
    </lineage>
</organism>
<keyword evidence="6" id="KW-0547">Nucleotide-binding</keyword>
<dbReference type="GO" id="GO:0016779">
    <property type="term" value="F:nucleotidyltransferase activity"/>
    <property type="evidence" value="ECO:0007669"/>
    <property type="project" value="UniProtKB-KW"/>
</dbReference>
<evidence type="ECO:0000256" key="6">
    <source>
        <dbReference type="ARBA" id="ARBA00022741"/>
    </source>
</evidence>
<dbReference type="PROSITE" id="PS52020">
    <property type="entry name" value="CRESS_DNA_REP"/>
    <property type="match status" value="1"/>
</dbReference>
<evidence type="ECO:0000259" key="11">
    <source>
        <dbReference type="PROSITE" id="PS52020"/>
    </source>
</evidence>
<feature type="domain" description="CRESS-DNA virus Rep endonuclease" evidence="11">
    <location>
        <begin position="6"/>
        <end position="129"/>
    </location>
</feature>
<keyword evidence="10" id="KW-0238">DNA-binding</keyword>
<dbReference type="GO" id="GO:0046872">
    <property type="term" value="F:metal ion binding"/>
    <property type="evidence" value="ECO:0007669"/>
    <property type="project" value="UniProtKB-KW"/>
</dbReference>
<reference evidence="12" key="1">
    <citation type="submission" date="2021-06" db="EMBL/GenBank/DDBJ databases">
        <authorList>
            <person name="Kallberg Y."/>
            <person name="Tangrot J."/>
            <person name="Rosling A."/>
        </authorList>
    </citation>
    <scope>NUCLEOTIDE SEQUENCE</scope>
    <source>
        <strain evidence="12">CL551</strain>
    </source>
</reference>
<dbReference type="GO" id="GO:0004519">
    <property type="term" value="F:endonuclease activity"/>
    <property type="evidence" value="ECO:0007669"/>
    <property type="project" value="UniProtKB-KW"/>
</dbReference>
<dbReference type="EMBL" id="CAJVPV010001969">
    <property type="protein sequence ID" value="CAG8514046.1"/>
    <property type="molecule type" value="Genomic_DNA"/>
</dbReference>
<dbReference type="GO" id="GO:0003677">
    <property type="term" value="F:DNA binding"/>
    <property type="evidence" value="ECO:0007669"/>
    <property type="project" value="UniProtKB-KW"/>
</dbReference>
<evidence type="ECO:0000313" key="13">
    <source>
        <dbReference type="Proteomes" id="UP000789342"/>
    </source>
</evidence>
<name>A0A9N9A0Y8_9GLOM</name>
<keyword evidence="1" id="KW-0808">Transferase</keyword>
<comment type="caution">
    <text evidence="12">The sequence shown here is derived from an EMBL/GenBank/DDBJ whole genome shotgun (WGS) entry which is preliminary data.</text>
</comment>
<keyword evidence="13" id="KW-1185">Reference proteome</keyword>
<dbReference type="GO" id="GO:0016787">
    <property type="term" value="F:hydrolase activity"/>
    <property type="evidence" value="ECO:0007669"/>
    <property type="project" value="UniProtKB-KW"/>
</dbReference>
<keyword evidence="2" id="KW-0548">Nucleotidyltransferase</keyword>
<evidence type="ECO:0000256" key="5">
    <source>
        <dbReference type="ARBA" id="ARBA00022723"/>
    </source>
</evidence>
<evidence type="ECO:0000256" key="2">
    <source>
        <dbReference type="ARBA" id="ARBA00022695"/>
    </source>
</evidence>
<dbReference type="Gene3D" id="3.40.1310.20">
    <property type="match status" value="1"/>
</dbReference>
<evidence type="ECO:0000256" key="4">
    <source>
        <dbReference type="ARBA" id="ARBA00022722"/>
    </source>
</evidence>
<dbReference type="AlphaFoldDB" id="A0A9N9A0Y8"/>
<proteinExistence type="predicted"/>